<dbReference type="GO" id="GO:0009190">
    <property type="term" value="P:cyclic nucleotide biosynthetic process"/>
    <property type="evidence" value="ECO:0007669"/>
    <property type="project" value="InterPro"/>
</dbReference>
<dbReference type="RefSeq" id="XP_013763116.1">
    <property type="nucleotide sequence ID" value="XM_013907662.1"/>
</dbReference>
<sequence>MGCRQSTQTAPGSSGESLAPILPPLPVRANDRERKSRHSPADSPRIEAEPLVDGDDGGKDEAAGGSVSEVVVAALPSLRNATLNTPTSPTSPSSPSLTPVDRASQLEAELEFMVRLVQLNELTDRAIEEAINKRMPLRHILRTVVGLACHYLGASAAHLRTYNEQLVLSSFSFVYSAPGATATPPHGRFDPEACIPIDPEVADVSVWWPVPVADVYAATMRLGDGELYVDRGETPTGTPLTLLGQVIDVAGESFGMVAFSFSAALVEAEILQAKALLRIWVEELDNHLASIATLRRKHMVSKSMSDALKLPVLSDGLQAATDILLAAVPIANMVLAFTFQGDSLNTLHYKVILSGSLVHDSRTLEPGASQPEAAISPVEYSVHDFFMSHLESLARFDVEPVLAKFRSAFSHSYEAQPVCGEGSAYVGLCIASKVSGDEFGTFDLEVLDRYVDAISTRIVNSSGEWNRLSTWFSVDIVRELLTAPERASLLAPQEAKVAVLTCALANASSLSSTLLATPDALATFVDVWTSGVSDIIWATGGVVATVGSGDLVAVWGPPFFRASPTLSASGALTAALLVRDFAASLGTHPKLAPLLASTGGRPTELAFALHHDLVVAGAFGPAKRYTAFGAAVDHAARLLTLAPPNSVLVTDAFKALLPWPFRHPQFGSVCVSDLLSGSPPASPDASLYYHEVQSRT</sequence>
<proteinExistence type="predicted"/>
<evidence type="ECO:0000313" key="3">
    <source>
        <dbReference type="Proteomes" id="UP000054408"/>
    </source>
</evidence>
<evidence type="ECO:0008006" key="4">
    <source>
        <dbReference type="Google" id="ProtNLM"/>
    </source>
</evidence>
<protein>
    <recommendedName>
        <fullName evidence="4">Guanylate cyclase domain-containing protein</fullName>
    </recommendedName>
</protein>
<feature type="region of interest" description="Disordered" evidence="1">
    <location>
        <begin position="81"/>
        <end position="100"/>
    </location>
</feature>
<dbReference type="AlphaFoldDB" id="A0A0L0D1A9"/>
<evidence type="ECO:0000313" key="2">
    <source>
        <dbReference type="EMBL" id="KNC46139.1"/>
    </source>
</evidence>
<dbReference type="InterPro" id="IPR001054">
    <property type="entry name" value="A/G_cyclase"/>
</dbReference>
<keyword evidence="3" id="KW-1185">Reference proteome</keyword>
<dbReference type="CDD" id="cd07302">
    <property type="entry name" value="CHD"/>
    <property type="match status" value="1"/>
</dbReference>
<dbReference type="SUPFAM" id="SSF55073">
    <property type="entry name" value="Nucleotide cyclase"/>
    <property type="match status" value="1"/>
</dbReference>
<dbReference type="GO" id="GO:0035556">
    <property type="term" value="P:intracellular signal transduction"/>
    <property type="evidence" value="ECO:0007669"/>
    <property type="project" value="InterPro"/>
</dbReference>
<feature type="region of interest" description="Disordered" evidence="1">
    <location>
        <begin position="1"/>
        <end position="64"/>
    </location>
</feature>
<dbReference type="InterPro" id="IPR029787">
    <property type="entry name" value="Nucleotide_cyclase"/>
</dbReference>
<organism evidence="2 3">
    <name type="scientific">Thecamonas trahens ATCC 50062</name>
    <dbReference type="NCBI Taxonomy" id="461836"/>
    <lineage>
        <taxon>Eukaryota</taxon>
        <taxon>Apusozoa</taxon>
        <taxon>Apusomonadida</taxon>
        <taxon>Apusomonadidae</taxon>
        <taxon>Thecamonas</taxon>
    </lineage>
</organism>
<feature type="compositionally biased region" description="Low complexity" evidence="1">
    <location>
        <begin position="82"/>
        <end position="99"/>
    </location>
</feature>
<dbReference type="EMBL" id="GL349433">
    <property type="protein sequence ID" value="KNC46139.1"/>
    <property type="molecule type" value="Genomic_DNA"/>
</dbReference>
<reference evidence="2 3" key="1">
    <citation type="submission" date="2010-05" db="EMBL/GenBank/DDBJ databases">
        <title>The Genome Sequence of Thecamonas trahens ATCC 50062.</title>
        <authorList>
            <consortium name="The Broad Institute Genome Sequencing Platform"/>
            <person name="Russ C."/>
            <person name="Cuomo C."/>
            <person name="Shea T."/>
            <person name="Young S.K."/>
            <person name="Zeng Q."/>
            <person name="Koehrsen M."/>
            <person name="Haas B."/>
            <person name="Borodovsky M."/>
            <person name="Guigo R."/>
            <person name="Alvarado L."/>
            <person name="Berlin A."/>
            <person name="Bochicchio J."/>
            <person name="Borenstein D."/>
            <person name="Chapman S."/>
            <person name="Chen Z."/>
            <person name="Freedman E."/>
            <person name="Gellesch M."/>
            <person name="Goldberg J."/>
            <person name="Griggs A."/>
            <person name="Gujja S."/>
            <person name="Heilman E."/>
            <person name="Heiman D."/>
            <person name="Hepburn T."/>
            <person name="Howarth C."/>
            <person name="Jen D."/>
            <person name="Larson L."/>
            <person name="Mehta T."/>
            <person name="Park D."/>
            <person name="Pearson M."/>
            <person name="Roberts A."/>
            <person name="Saif S."/>
            <person name="Shenoy N."/>
            <person name="Sisk P."/>
            <person name="Stolte C."/>
            <person name="Sykes S."/>
            <person name="Thomson T."/>
            <person name="Walk T."/>
            <person name="White J."/>
            <person name="Yandava C."/>
            <person name="Burger G."/>
            <person name="Gray M.W."/>
            <person name="Holland P.W.H."/>
            <person name="King N."/>
            <person name="Lang F.B.F."/>
            <person name="Roger A.J."/>
            <person name="Ruiz-Trillo I."/>
            <person name="Lander E."/>
            <person name="Nusbaum C."/>
        </authorList>
    </citation>
    <scope>NUCLEOTIDE SEQUENCE [LARGE SCALE GENOMIC DNA]</scope>
    <source>
        <strain evidence="2 3">ATCC 50062</strain>
    </source>
</reference>
<feature type="compositionally biased region" description="Polar residues" evidence="1">
    <location>
        <begin position="1"/>
        <end position="16"/>
    </location>
</feature>
<dbReference type="Proteomes" id="UP000054408">
    <property type="component" value="Unassembled WGS sequence"/>
</dbReference>
<dbReference type="GeneID" id="25560073"/>
<evidence type="ECO:0000256" key="1">
    <source>
        <dbReference type="SAM" id="MobiDB-lite"/>
    </source>
</evidence>
<dbReference type="Gene3D" id="3.30.70.1230">
    <property type="entry name" value="Nucleotide cyclase"/>
    <property type="match status" value="1"/>
</dbReference>
<accession>A0A0L0D1A9</accession>
<gene>
    <name evidence="2" type="ORF">AMSG_00257</name>
</gene>
<name>A0A0L0D1A9_THETB</name>